<dbReference type="Proteomes" id="UP000011657">
    <property type="component" value="Unassembled WGS sequence"/>
</dbReference>
<feature type="compositionally biased region" description="Polar residues" evidence="1">
    <location>
        <begin position="11"/>
        <end position="20"/>
    </location>
</feature>
<dbReference type="Pfam" id="PF24035">
    <property type="entry name" value="DUF7344"/>
    <property type="match status" value="1"/>
</dbReference>
<accession>M0C8J8</accession>
<dbReference type="PATRIC" id="fig|1227488.3.peg.1517"/>
<dbReference type="RefSeq" id="WP_008893860.1">
    <property type="nucleotide sequence ID" value="NZ_AOIS01000029.1"/>
</dbReference>
<sequence length="150" mass="16529">MEKNGDGSRNGGSQNRTATPSDAVDGARPDLDDHLRLLCERRRRYALYLMRERNAEELSVLARRVAAELAETTPDAVDETRRAEIETLFVHVDIPMLETANVVSHDRRIETLSLEDLPESLETALDACAAIDGIGLGDGKTSEETPNDPD</sequence>
<proteinExistence type="predicted"/>
<comment type="caution">
    <text evidence="3">The sequence shown here is derived from an EMBL/GenBank/DDBJ whole genome shotgun (WGS) entry which is preliminary data.</text>
</comment>
<name>M0C8J8_9EURY</name>
<dbReference type="EMBL" id="AOIS01000029">
    <property type="protein sequence ID" value="ELZ19540.1"/>
    <property type="molecule type" value="Genomic_DNA"/>
</dbReference>
<feature type="region of interest" description="Disordered" evidence="1">
    <location>
        <begin position="1"/>
        <end position="29"/>
    </location>
</feature>
<evidence type="ECO:0000313" key="4">
    <source>
        <dbReference type="Proteomes" id="UP000011657"/>
    </source>
</evidence>
<dbReference type="OrthoDB" id="187264at2157"/>
<feature type="domain" description="DUF7344" evidence="2">
    <location>
        <begin position="36"/>
        <end position="111"/>
    </location>
</feature>
<reference evidence="3 4" key="1">
    <citation type="journal article" date="2014" name="PLoS Genet.">
        <title>Phylogenetically driven sequencing of extremely halophilic archaea reveals strategies for static and dynamic osmo-response.</title>
        <authorList>
            <person name="Becker E.A."/>
            <person name="Seitzer P.M."/>
            <person name="Tritt A."/>
            <person name="Larsen D."/>
            <person name="Krusor M."/>
            <person name="Yao A.I."/>
            <person name="Wu D."/>
            <person name="Madern D."/>
            <person name="Eisen J.A."/>
            <person name="Darling A.E."/>
            <person name="Facciotti M.T."/>
        </authorList>
    </citation>
    <scope>NUCLEOTIDE SEQUENCE [LARGE SCALE GENOMIC DNA]</scope>
    <source>
        <strain evidence="3 4">JCM 13891</strain>
    </source>
</reference>
<evidence type="ECO:0000313" key="3">
    <source>
        <dbReference type="EMBL" id="ELZ19540.1"/>
    </source>
</evidence>
<gene>
    <name evidence="3" type="ORF">C477_07718</name>
</gene>
<organism evidence="3 4">
    <name type="scientific">Haloterrigena salina JCM 13891</name>
    <dbReference type="NCBI Taxonomy" id="1227488"/>
    <lineage>
        <taxon>Archaea</taxon>
        <taxon>Methanobacteriati</taxon>
        <taxon>Methanobacteriota</taxon>
        <taxon>Stenosarchaea group</taxon>
        <taxon>Halobacteria</taxon>
        <taxon>Halobacteriales</taxon>
        <taxon>Natrialbaceae</taxon>
        <taxon>Haloterrigena</taxon>
    </lineage>
</organism>
<keyword evidence="4" id="KW-1185">Reference proteome</keyword>
<evidence type="ECO:0000256" key="1">
    <source>
        <dbReference type="SAM" id="MobiDB-lite"/>
    </source>
</evidence>
<dbReference type="InterPro" id="IPR055768">
    <property type="entry name" value="DUF7344"/>
</dbReference>
<evidence type="ECO:0000259" key="2">
    <source>
        <dbReference type="Pfam" id="PF24035"/>
    </source>
</evidence>
<protein>
    <recommendedName>
        <fullName evidence="2">DUF7344 domain-containing protein</fullName>
    </recommendedName>
</protein>
<dbReference type="eggNOG" id="arCOG03828">
    <property type="taxonomic scope" value="Archaea"/>
</dbReference>
<dbReference type="AlphaFoldDB" id="M0C8J8"/>